<dbReference type="OrthoDB" id="1470350at2759"/>
<keyword evidence="5" id="KW-1133">Transmembrane helix</keyword>
<dbReference type="InterPro" id="IPR002401">
    <property type="entry name" value="Cyt_P450_E_grp-I"/>
</dbReference>
<reference evidence="6" key="1">
    <citation type="submission" date="2021-06" db="EMBL/GenBank/DDBJ databases">
        <authorList>
            <person name="Kallberg Y."/>
            <person name="Tangrot J."/>
            <person name="Rosling A."/>
        </authorList>
    </citation>
    <scope>NUCLEOTIDE SEQUENCE</scope>
    <source>
        <strain evidence="6">IA702</strain>
    </source>
</reference>
<organism evidence="6 7">
    <name type="scientific">Paraglomus occultum</name>
    <dbReference type="NCBI Taxonomy" id="144539"/>
    <lineage>
        <taxon>Eukaryota</taxon>
        <taxon>Fungi</taxon>
        <taxon>Fungi incertae sedis</taxon>
        <taxon>Mucoromycota</taxon>
        <taxon>Glomeromycotina</taxon>
        <taxon>Glomeromycetes</taxon>
        <taxon>Paraglomerales</taxon>
        <taxon>Paraglomeraceae</taxon>
        <taxon>Paraglomus</taxon>
    </lineage>
</organism>
<protein>
    <submittedName>
        <fullName evidence="6">6026_t:CDS:1</fullName>
    </submittedName>
</protein>
<dbReference type="SUPFAM" id="SSF48264">
    <property type="entry name" value="Cytochrome P450"/>
    <property type="match status" value="1"/>
</dbReference>
<keyword evidence="3 4" id="KW-0349">Heme</keyword>
<dbReference type="EMBL" id="CAJVPJ010000448">
    <property type="protein sequence ID" value="CAG8525601.1"/>
    <property type="molecule type" value="Genomic_DNA"/>
</dbReference>
<feature type="transmembrane region" description="Helical" evidence="5">
    <location>
        <begin position="12"/>
        <end position="36"/>
    </location>
</feature>
<dbReference type="PANTHER" id="PTHR24301:SF11">
    <property type="entry name" value="CYTOCHROME P450"/>
    <property type="match status" value="1"/>
</dbReference>
<comment type="caution">
    <text evidence="6">The sequence shown here is derived from an EMBL/GenBank/DDBJ whole genome shotgun (WGS) entry which is preliminary data.</text>
</comment>
<sequence length="549" mass="62564">MLSLDIPILFTTLNYSNIFALSVLAFILYTINFYVLYFNRENALPGPLPLPLVGNLFQLAIYGDVAAWAADLRKKYGDMWEVYLGSERHVWVSRADLLDKLYSTSTKSNYKCRTKGNRAIGELKMLKSGVYLNTDVDVWTFNRKMMKLVLTSAEFIDYATKHVPKVVQEMEGYWAKLGYTDNSSDGDDKTFNLPDWFHALSLDSILFLSAGKNGCGLASLFVSISPNSAAPYSAETMNEAKELRDSWSTFLDTLRTAIFVPDFIRLGTPHGLLQRRKYLNNFRWLNNSLLTMIGEKRAEIESYDRNDGLKGDYNMLRLLLVANTPRGPSVSRGSDKIDRAMTDDEIRGLLLEVLVAGIETSASLMCSVIYLVCRNPEVKKKIQEEVDLLFRDDQTRKLQFDDLNKLYYLEAVIKEASRIYTPGPINYRVASQDDEIGGYTWKAGTQFMIDVIGIHHHRAHWSDPDEFIPERFLSESKEVVKHSFQAFGGGLRICPGQQYAMLLMKIVLASLYNRYDIDLANENEKPATAYKITLSCHGLMVKMRRRNTI</sequence>
<dbReference type="PROSITE" id="PS00086">
    <property type="entry name" value="CYTOCHROME_P450"/>
    <property type="match status" value="1"/>
</dbReference>
<evidence type="ECO:0000256" key="5">
    <source>
        <dbReference type="SAM" id="Phobius"/>
    </source>
</evidence>
<dbReference type="Gene3D" id="1.10.630.10">
    <property type="entry name" value="Cytochrome P450"/>
    <property type="match status" value="1"/>
</dbReference>
<evidence type="ECO:0000256" key="1">
    <source>
        <dbReference type="ARBA" id="ARBA00022723"/>
    </source>
</evidence>
<proteinExistence type="inferred from homology"/>
<dbReference type="PRINTS" id="PR00385">
    <property type="entry name" value="P450"/>
</dbReference>
<dbReference type="AlphaFoldDB" id="A0A9N9AEG4"/>
<keyword evidence="5" id="KW-0472">Membrane</keyword>
<keyword evidence="2 3" id="KW-0408">Iron</keyword>
<evidence type="ECO:0000256" key="4">
    <source>
        <dbReference type="RuleBase" id="RU000461"/>
    </source>
</evidence>
<dbReference type="CDD" id="cd00302">
    <property type="entry name" value="cytochrome_P450"/>
    <property type="match status" value="1"/>
</dbReference>
<name>A0A9N9AEG4_9GLOM</name>
<accession>A0A9N9AEG4</accession>
<dbReference type="PRINTS" id="PR00463">
    <property type="entry name" value="EP450I"/>
</dbReference>
<evidence type="ECO:0000313" key="6">
    <source>
        <dbReference type="EMBL" id="CAG8525601.1"/>
    </source>
</evidence>
<keyword evidence="4" id="KW-0560">Oxidoreductase</keyword>
<keyword evidence="7" id="KW-1185">Reference proteome</keyword>
<comment type="cofactor">
    <cofactor evidence="3">
        <name>heme</name>
        <dbReference type="ChEBI" id="CHEBI:30413"/>
    </cofactor>
</comment>
<comment type="similarity">
    <text evidence="4">Belongs to the cytochrome P450 family.</text>
</comment>
<keyword evidence="1 3" id="KW-0479">Metal-binding</keyword>
<dbReference type="InterPro" id="IPR017972">
    <property type="entry name" value="Cyt_P450_CS"/>
</dbReference>
<dbReference type="PANTHER" id="PTHR24301">
    <property type="entry name" value="THROMBOXANE-A SYNTHASE"/>
    <property type="match status" value="1"/>
</dbReference>
<evidence type="ECO:0000256" key="2">
    <source>
        <dbReference type="ARBA" id="ARBA00023004"/>
    </source>
</evidence>
<dbReference type="GO" id="GO:0020037">
    <property type="term" value="F:heme binding"/>
    <property type="evidence" value="ECO:0007669"/>
    <property type="project" value="InterPro"/>
</dbReference>
<keyword evidence="4" id="KW-0503">Monooxygenase</keyword>
<dbReference type="InterPro" id="IPR001128">
    <property type="entry name" value="Cyt_P450"/>
</dbReference>
<evidence type="ECO:0000313" key="7">
    <source>
        <dbReference type="Proteomes" id="UP000789572"/>
    </source>
</evidence>
<dbReference type="Proteomes" id="UP000789572">
    <property type="component" value="Unassembled WGS sequence"/>
</dbReference>
<evidence type="ECO:0000256" key="3">
    <source>
        <dbReference type="PIRSR" id="PIRSR602401-1"/>
    </source>
</evidence>
<dbReference type="GO" id="GO:0004497">
    <property type="term" value="F:monooxygenase activity"/>
    <property type="evidence" value="ECO:0007669"/>
    <property type="project" value="UniProtKB-KW"/>
</dbReference>
<dbReference type="GO" id="GO:0016705">
    <property type="term" value="F:oxidoreductase activity, acting on paired donors, with incorporation or reduction of molecular oxygen"/>
    <property type="evidence" value="ECO:0007669"/>
    <property type="project" value="InterPro"/>
</dbReference>
<dbReference type="Pfam" id="PF00067">
    <property type="entry name" value="p450"/>
    <property type="match status" value="1"/>
</dbReference>
<gene>
    <name evidence="6" type="ORF">POCULU_LOCUS3800</name>
</gene>
<keyword evidence="5" id="KW-0812">Transmembrane</keyword>
<dbReference type="InterPro" id="IPR036396">
    <property type="entry name" value="Cyt_P450_sf"/>
</dbReference>
<dbReference type="GO" id="GO:0005506">
    <property type="term" value="F:iron ion binding"/>
    <property type="evidence" value="ECO:0007669"/>
    <property type="project" value="InterPro"/>
</dbReference>
<feature type="binding site" description="axial binding residue" evidence="3">
    <location>
        <position position="494"/>
    </location>
    <ligand>
        <name>heme</name>
        <dbReference type="ChEBI" id="CHEBI:30413"/>
    </ligand>
    <ligandPart>
        <name>Fe</name>
        <dbReference type="ChEBI" id="CHEBI:18248"/>
    </ligandPart>
</feature>